<comment type="caution">
    <text evidence="1">The sequence shown here is derived from an EMBL/GenBank/DDBJ whole genome shotgun (WGS) entry which is preliminary data.</text>
</comment>
<keyword evidence="2" id="KW-1185">Reference proteome</keyword>
<protein>
    <submittedName>
        <fullName evidence="1">Uncharacterized protein</fullName>
    </submittedName>
</protein>
<evidence type="ECO:0000313" key="1">
    <source>
        <dbReference type="EMBL" id="KAF8764798.1"/>
    </source>
</evidence>
<dbReference type="AlphaFoldDB" id="A0A8T0E1W7"/>
<proteinExistence type="predicted"/>
<accession>A0A8T0E1W7</accession>
<dbReference type="EMBL" id="JABXBU010002231">
    <property type="protein sequence ID" value="KAF8764798.1"/>
    <property type="molecule type" value="Genomic_DNA"/>
</dbReference>
<name>A0A8T0E1W7_ARGBR</name>
<reference evidence="1" key="1">
    <citation type="journal article" date="2020" name="bioRxiv">
        <title>Chromosome-level reference genome of the European wasp spider Argiope bruennichi: a resource for studies on range expansion and evolutionary adaptation.</title>
        <authorList>
            <person name="Sheffer M.M."/>
            <person name="Hoppe A."/>
            <person name="Krehenwinkel H."/>
            <person name="Uhl G."/>
            <person name="Kuss A.W."/>
            <person name="Jensen L."/>
            <person name="Jensen C."/>
            <person name="Gillespie R.G."/>
            <person name="Hoff K.J."/>
            <person name="Prost S."/>
        </authorList>
    </citation>
    <scope>NUCLEOTIDE SEQUENCE</scope>
</reference>
<organism evidence="1 2">
    <name type="scientific">Argiope bruennichi</name>
    <name type="common">Wasp spider</name>
    <name type="synonym">Aranea bruennichi</name>
    <dbReference type="NCBI Taxonomy" id="94029"/>
    <lineage>
        <taxon>Eukaryota</taxon>
        <taxon>Metazoa</taxon>
        <taxon>Ecdysozoa</taxon>
        <taxon>Arthropoda</taxon>
        <taxon>Chelicerata</taxon>
        <taxon>Arachnida</taxon>
        <taxon>Araneae</taxon>
        <taxon>Araneomorphae</taxon>
        <taxon>Entelegynae</taxon>
        <taxon>Araneoidea</taxon>
        <taxon>Araneidae</taxon>
        <taxon>Argiope</taxon>
    </lineage>
</organism>
<dbReference type="Proteomes" id="UP000807504">
    <property type="component" value="Unassembled WGS sequence"/>
</dbReference>
<gene>
    <name evidence="1" type="ORF">HNY73_022844</name>
</gene>
<evidence type="ECO:0000313" key="2">
    <source>
        <dbReference type="Proteomes" id="UP000807504"/>
    </source>
</evidence>
<sequence>MLQGYQNKGYQSPEYNMLQGYQNKGYQSPEYNMLQGYQNKGYQSPEYNMLQGYQNKGLLTHDILPISAISVMAMENLMRDMLHLWVMPQLAEEVFRTTERPPPKKIEGTKVLLAFQELPLR</sequence>
<reference evidence="1" key="2">
    <citation type="submission" date="2020-06" db="EMBL/GenBank/DDBJ databases">
        <authorList>
            <person name="Sheffer M."/>
        </authorList>
    </citation>
    <scope>NUCLEOTIDE SEQUENCE</scope>
</reference>